<name>A0A6J0CDH3_NEOLC</name>
<reference evidence="4" key="1">
    <citation type="submission" date="2025-08" db="UniProtKB">
        <authorList>
            <consortium name="RefSeq"/>
        </authorList>
    </citation>
    <scope>IDENTIFICATION</scope>
    <source>
        <tissue evidence="4">Thorax and Abdomen</tissue>
    </source>
</reference>
<dbReference type="InParanoid" id="A0A6J0CDH3"/>
<evidence type="ECO:0000313" key="3">
    <source>
        <dbReference type="Proteomes" id="UP000829291"/>
    </source>
</evidence>
<protein>
    <submittedName>
        <fullName evidence="4">Uncharacterized protein LOC107227961 isoform X1</fullName>
    </submittedName>
</protein>
<keyword evidence="1" id="KW-0472">Membrane</keyword>
<organism evidence="4">
    <name type="scientific">Neodiprion lecontei</name>
    <name type="common">Redheaded pine sawfly</name>
    <dbReference type="NCBI Taxonomy" id="441921"/>
    <lineage>
        <taxon>Eukaryota</taxon>
        <taxon>Metazoa</taxon>
        <taxon>Ecdysozoa</taxon>
        <taxon>Arthropoda</taxon>
        <taxon>Hexapoda</taxon>
        <taxon>Insecta</taxon>
        <taxon>Pterygota</taxon>
        <taxon>Neoptera</taxon>
        <taxon>Endopterygota</taxon>
        <taxon>Hymenoptera</taxon>
        <taxon>Tenthredinoidea</taxon>
        <taxon>Diprionidae</taxon>
        <taxon>Diprioninae</taxon>
        <taxon>Neodiprion</taxon>
    </lineage>
</organism>
<dbReference type="AlphaFoldDB" id="A0A6J0CDH3"/>
<dbReference type="Gene3D" id="3.40.50.11530">
    <property type="match status" value="1"/>
</dbReference>
<evidence type="ECO:0000313" key="4">
    <source>
        <dbReference type="RefSeq" id="XP_015524778.2"/>
    </source>
</evidence>
<dbReference type="GeneID" id="107227961"/>
<keyword evidence="2" id="KW-0732">Signal</keyword>
<accession>A0A6J0CDH3</accession>
<dbReference type="Proteomes" id="UP000829291">
    <property type="component" value="Chromosome 1"/>
</dbReference>
<evidence type="ECO:0000256" key="2">
    <source>
        <dbReference type="SAM" id="SignalP"/>
    </source>
</evidence>
<keyword evidence="3" id="KW-1185">Reference proteome</keyword>
<sequence>MRERVLFLLLLFFASPISNSSICEPKSEYYISRCDEGRNMAKDTFYRLARGNETKYKYVDQCLLNDECPDLSAMQLNNLHRSENDAEQFELRVFECYDYDLMILNLTVTNIHFNKVKILFQYIKDQKIYQAIDLSHVAPENSPKQLSWLYPINGNNCLYDATLQILVEVDSTNYLKQYKVKVPNSQPNEHCHAIKERQLLTYVDTSELDEVRLHIQPFPAECNVSQYEVKFCKYIDDSCSQPVAPDSSNKTGIWEWYRIPQENTQYYFTVVPLSSKCERECKAVASAVFMRRRSPAKVIVMIVGAGCIPIVMFFALRQIYVYWTKHHQLPVLRARKPYCLLTYDAVHDTHIGVMTKLAEYLRSCDINAMIDVLDAPKDPLKNPSIWCTSAFKMASTVIVAESPPRDISVTVTRSIYRYLHAHVWRLIEEDYHRKKKRYFVIEFPYSKPDSVHLHAYSFKRFKMPKDLDNLVDEIHNATYSKLCPRDKGDFLKSLKLAKDSMPDPTLDKKPISSENISRCSLKNNDQNDTYSKTHNISECTVFIGCKNDDKKRFYATDIGELELLGVNDESE</sequence>
<feature type="signal peptide" evidence="2">
    <location>
        <begin position="1"/>
        <end position="20"/>
    </location>
</feature>
<keyword evidence="1" id="KW-0812">Transmembrane</keyword>
<dbReference type="OrthoDB" id="8190413at2759"/>
<keyword evidence="1" id="KW-1133">Transmembrane helix</keyword>
<dbReference type="RefSeq" id="XP_015524778.2">
    <property type="nucleotide sequence ID" value="XM_015669292.2"/>
</dbReference>
<dbReference type="KEGG" id="nlo:107227961"/>
<gene>
    <name evidence="4" type="primary">LOC107227961</name>
</gene>
<feature type="chain" id="PRO_5045899705" evidence="2">
    <location>
        <begin position="21"/>
        <end position="571"/>
    </location>
</feature>
<evidence type="ECO:0000256" key="1">
    <source>
        <dbReference type="SAM" id="Phobius"/>
    </source>
</evidence>
<feature type="transmembrane region" description="Helical" evidence="1">
    <location>
        <begin position="298"/>
        <end position="316"/>
    </location>
</feature>
<proteinExistence type="predicted"/>